<gene>
    <name evidence="1" type="ORF">KUCAC02_023083</name>
</gene>
<protein>
    <submittedName>
        <fullName evidence="1">Uncharacterized protein</fullName>
    </submittedName>
</protein>
<dbReference type="Proteomes" id="UP001057452">
    <property type="component" value="Chromosome 4"/>
</dbReference>
<reference evidence="1" key="1">
    <citation type="submission" date="2022-05" db="EMBL/GenBank/DDBJ databases">
        <title>Chromosome-level genome of Chaenocephalus aceratus.</title>
        <authorList>
            <person name="Park H."/>
        </authorList>
    </citation>
    <scope>NUCLEOTIDE SEQUENCE</scope>
    <source>
        <strain evidence="1">KU_202001</strain>
    </source>
</reference>
<proteinExistence type="predicted"/>
<keyword evidence="2" id="KW-1185">Reference proteome</keyword>
<dbReference type="EMBL" id="CM043788">
    <property type="protein sequence ID" value="KAI4829019.1"/>
    <property type="molecule type" value="Genomic_DNA"/>
</dbReference>
<comment type="caution">
    <text evidence="1">The sequence shown here is derived from an EMBL/GenBank/DDBJ whole genome shotgun (WGS) entry which is preliminary data.</text>
</comment>
<evidence type="ECO:0000313" key="1">
    <source>
        <dbReference type="EMBL" id="KAI4829019.1"/>
    </source>
</evidence>
<evidence type="ECO:0000313" key="2">
    <source>
        <dbReference type="Proteomes" id="UP001057452"/>
    </source>
</evidence>
<accession>A0ACB9XRF1</accession>
<name>A0ACB9XRF1_CHAAC</name>
<organism evidence="1 2">
    <name type="scientific">Chaenocephalus aceratus</name>
    <name type="common">Blackfin icefish</name>
    <name type="synonym">Chaenichthys aceratus</name>
    <dbReference type="NCBI Taxonomy" id="36190"/>
    <lineage>
        <taxon>Eukaryota</taxon>
        <taxon>Metazoa</taxon>
        <taxon>Chordata</taxon>
        <taxon>Craniata</taxon>
        <taxon>Vertebrata</taxon>
        <taxon>Euteleostomi</taxon>
        <taxon>Actinopterygii</taxon>
        <taxon>Neopterygii</taxon>
        <taxon>Teleostei</taxon>
        <taxon>Neoteleostei</taxon>
        <taxon>Acanthomorphata</taxon>
        <taxon>Eupercaria</taxon>
        <taxon>Perciformes</taxon>
        <taxon>Notothenioidei</taxon>
        <taxon>Channichthyidae</taxon>
        <taxon>Chaenocephalus</taxon>
    </lineage>
</organism>
<sequence length="127" mass="15146">MSEYAAQLQEEKKANTKLSAALKEAEQQLESNCIKTDTEIKDLKKREQEWQRLKSTVLQVKERMKQNLDRQWQEEKPTLHREKKSLKQILQEKEKEWKVEKTALTVLQKSQSLHLTQVEMQEKKARA</sequence>